<keyword evidence="3" id="KW-1185">Reference proteome</keyword>
<evidence type="ECO:0000256" key="1">
    <source>
        <dbReference type="SAM" id="MobiDB-lite"/>
    </source>
</evidence>
<name>A0ABN9TGM2_9DINO</name>
<comment type="caution">
    <text evidence="2">The sequence shown here is derived from an EMBL/GenBank/DDBJ whole genome shotgun (WGS) entry which is preliminary data.</text>
</comment>
<organism evidence="2 3">
    <name type="scientific">Prorocentrum cordatum</name>
    <dbReference type="NCBI Taxonomy" id="2364126"/>
    <lineage>
        <taxon>Eukaryota</taxon>
        <taxon>Sar</taxon>
        <taxon>Alveolata</taxon>
        <taxon>Dinophyceae</taxon>
        <taxon>Prorocentrales</taxon>
        <taxon>Prorocentraceae</taxon>
        <taxon>Prorocentrum</taxon>
    </lineage>
</organism>
<dbReference type="EMBL" id="CAUYUJ010014709">
    <property type="protein sequence ID" value="CAK0845010.1"/>
    <property type="molecule type" value="Genomic_DNA"/>
</dbReference>
<sequence length="148" mass="15853">MFSWPGSDCIQRRRNGMSINLWRSARISRICAGLPLPGARSAPGVAPQAPPGGPSADPRNPRGAPRVCVMPLSLLRCMPVPPSVPPAMEGYIRQGLAADGWAQPLDNRSLNAGSHAGCRSFVGERDQAFIWAREGHVAEAYGYRTCCA</sequence>
<evidence type="ECO:0000313" key="3">
    <source>
        <dbReference type="Proteomes" id="UP001189429"/>
    </source>
</evidence>
<accession>A0ABN9TGM2</accession>
<protein>
    <submittedName>
        <fullName evidence="2">Uncharacterized protein</fullName>
    </submittedName>
</protein>
<dbReference type="Proteomes" id="UP001189429">
    <property type="component" value="Unassembled WGS sequence"/>
</dbReference>
<gene>
    <name evidence="2" type="ORF">PCOR1329_LOCUS38940</name>
</gene>
<reference evidence="2" key="1">
    <citation type="submission" date="2023-10" db="EMBL/GenBank/DDBJ databases">
        <authorList>
            <person name="Chen Y."/>
            <person name="Shah S."/>
            <person name="Dougan E. K."/>
            <person name="Thang M."/>
            <person name="Chan C."/>
        </authorList>
    </citation>
    <scope>NUCLEOTIDE SEQUENCE [LARGE SCALE GENOMIC DNA]</scope>
</reference>
<feature type="region of interest" description="Disordered" evidence="1">
    <location>
        <begin position="41"/>
        <end position="63"/>
    </location>
</feature>
<evidence type="ECO:0000313" key="2">
    <source>
        <dbReference type="EMBL" id="CAK0845010.1"/>
    </source>
</evidence>
<proteinExistence type="predicted"/>